<dbReference type="GeneID" id="68092548"/>
<feature type="domain" description="Gamma-glutamylcyclotransferase AIG2-like" evidence="1">
    <location>
        <begin position="9"/>
        <end position="164"/>
    </location>
</feature>
<name>A0AA88KTI0_NAELO</name>
<dbReference type="Pfam" id="PF06094">
    <property type="entry name" value="GGACT"/>
    <property type="match status" value="1"/>
</dbReference>
<dbReference type="EMBL" id="PYSW02000009">
    <property type="protein sequence ID" value="KAG2388647.1"/>
    <property type="molecule type" value="Genomic_DNA"/>
</dbReference>
<proteinExistence type="predicted"/>
<evidence type="ECO:0000259" key="1">
    <source>
        <dbReference type="Pfam" id="PF06094"/>
    </source>
</evidence>
<sequence length="166" mass="19413">MSHQAISRLFVYGTLRPDDTSGATWTKTFNNPHDYQVHAQFAYIEKAQLFFHMYPIAILNDNPNDRIYGYIISVSEPEGENFEKLLKFADEIEEYPEEYDRAIVQAYPISKTEYDELQRDASVQPQIQPQSPPTPCFVYHRTLQNIALRENNPVLERIPSGDWLRK</sequence>
<evidence type="ECO:0000313" key="3">
    <source>
        <dbReference type="Proteomes" id="UP000816034"/>
    </source>
</evidence>
<comment type="caution">
    <text evidence="2">The sequence shown here is derived from an EMBL/GenBank/DDBJ whole genome shotgun (WGS) entry which is preliminary data.</text>
</comment>
<dbReference type="AlphaFoldDB" id="A0AA88KTI0"/>
<evidence type="ECO:0000313" key="2">
    <source>
        <dbReference type="EMBL" id="KAG2388647.1"/>
    </source>
</evidence>
<dbReference type="InterPro" id="IPR036568">
    <property type="entry name" value="GGCT-like_sf"/>
</dbReference>
<keyword evidence="3" id="KW-1185">Reference proteome</keyword>
<gene>
    <name evidence="2" type="ORF">C9374_000086</name>
</gene>
<dbReference type="Gene3D" id="3.10.490.10">
    <property type="entry name" value="Gamma-glutamyl cyclotransferase-like"/>
    <property type="match status" value="1"/>
</dbReference>
<dbReference type="InterPro" id="IPR013024">
    <property type="entry name" value="GGCT-like"/>
</dbReference>
<reference evidence="2 3" key="1">
    <citation type="journal article" date="2018" name="BMC Genomics">
        <title>The genome of Naegleria lovaniensis, the basis for a comparative approach to unravel pathogenicity factors of the human pathogenic amoeba N. fowleri.</title>
        <authorList>
            <person name="Liechti N."/>
            <person name="Schurch N."/>
            <person name="Bruggmann R."/>
            <person name="Wittwer M."/>
        </authorList>
    </citation>
    <scope>NUCLEOTIDE SEQUENCE [LARGE SCALE GENOMIC DNA]</scope>
    <source>
        <strain evidence="2 3">ATCC 30569</strain>
    </source>
</reference>
<dbReference type="InterPro" id="IPR009288">
    <property type="entry name" value="AIG2-like_dom"/>
</dbReference>
<protein>
    <recommendedName>
        <fullName evidence="1">Gamma-glutamylcyclotransferase AIG2-like domain-containing protein</fullName>
    </recommendedName>
</protein>
<accession>A0AA88KTI0</accession>
<dbReference type="SUPFAM" id="SSF110857">
    <property type="entry name" value="Gamma-glutamyl cyclotransferase-like"/>
    <property type="match status" value="1"/>
</dbReference>
<dbReference type="RefSeq" id="XP_044552639.1">
    <property type="nucleotide sequence ID" value="XM_044698693.1"/>
</dbReference>
<organism evidence="2 3">
    <name type="scientific">Naegleria lovaniensis</name>
    <name type="common">Amoeba</name>
    <dbReference type="NCBI Taxonomy" id="51637"/>
    <lineage>
        <taxon>Eukaryota</taxon>
        <taxon>Discoba</taxon>
        <taxon>Heterolobosea</taxon>
        <taxon>Tetramitia</taxon>
        <taxon>Eutetramitia</taxon>
        <taxon>Vahlkampfiidae</taxon>
        <taxon>Naegleria</taxon>
    </lineage>
</organism>
<dbReference type="CDD" id="cd06661">
    <property type="entry name" value="GGCT_like"/>
    <property type="match status" value="1"/>
</dbReference>
<dbReference type="Proteomes" id="UP000816034">
    <property type="component" value="Unassembled WGS sequence"/>
</dbReference>